<dbReference type="AlphaFoldDB" id="F8N5C8"/>
<dbReference type="SMART" id="SM00671">
    <property type="entry name" value="SEL1"/>
    <property type="match status" value="1"/>
</dbReference>
<evidence type="ECO:0000313" key="1">
    <source>
        <dbReference type="EMBL" id="EGN57093.1"/>
    </source>
</evidence>
<accession>F8N5C8</accession>
<dbReference type="EMBL" id="GL945017">
    <property type="protein sequence ID" value="EGN57093.1"/>
    <property type="molecule type" value="Genomic_DNA"/>
</dbReference>
<dbReference type="InterPro" id="IPR006597">
    <property type="entry name" value="Sel1-like"/>
</dbReference>
<dbReference type="RefSeq" id="WP_007574465.1">
    <property type="nucleotide sequence ID" value="NZ_BPTS01000001.1"/>
</dbReference>
<keyword evidence="2" id="KW-1185">Reference proteome</keyword>
<name>F8N5C8_9BACT</name>
<dbReference type="STRING" id="688246.Premu_1687"/>
<dbReference type="Gene3D" id="1.25.40.10">
    <property type="entry name" value="Tetratricopeptide repeat domain"/>
    <property type="match status" value="1"/>
</dbReference>
<proteinExistence type="predicted"/>
<organism evidence="1 2">
    <name type="scientific">Hallella multisaccharivorax DSM 17128</name>
    <dbReference type="NCBI Taxonomy" id="688246"/>
    <lineage>
        <taxon>Bacteria</taxon>
        <taxon>Pseudomonadati</taxon>
        <taxon>Bacteroidota</taxon>
        <taxon>Bacteroidia</taxon>
        <taxon>Bacteroidales</taxon>
        <taxon>Prevotellaceae</taxon>
        <taxon>Hallella</taxon>
    </lineage>
</organism>
<protein>
    <submittedName>
        <fullName evidence="1">Sel1 domain protein repeat-containing protein</fullName>
    </submittedName>
</protein>
<dbReference type="InterPro" id="IPR011990">
    <property type="entry name" value="TPR-like_helical_dom_sf"/>
</dbReference>
<dbReference type="Proteomes" id="UP000002772">
    <property type="component" value="Unassembled WGS sequence"/>
</dbReference>
<dbReference type="OrthoDB" id="7056571at2"/>
<gene>
    <name evidence="1" type="ORF">Premu_1687</name>
</gene>
<dbReference type="HOGENOM" id="CLU_162012_0_0_10"/>
<reference evidence="2" key="1">
    <citation type="journal article" date="2011" name="Stand. Genomic Sci.">
        <title>Non-contiguous finished genome sequence of the opportunistic oral pathogen Prevotella multisaccharivorax type strain (PPPA20).</title>
        <authorList>
            <person name="Pati A."/>
            <person name="Gronow S."/>
            <person name="Lu M."/>
            <person name="Lapidus A."/>
            <person name="Nolan M."/>
            <person name="Lucas S."/>
            <person name="Hammon N."/>
            <person name="Deshpande S."/>
            <person name="Cheng J.F."/>
            <person name="Tapia R."/>
            <person name="Han C."/>
            <person name="Goodwin L."/>
            <person name="Pitluck S."/>
            <person name="Liolios K."/>
            <person name="Pagani I."/>
            <person name="Mavromatis K."/>
            <person name="Mikhailova N."/>
            <person name="Huntemann M."/>
            <person name="Chen A."/>
            <person name="Palaniappan K."/>
            <person name="Land M."/>
            <person name="Hauser L."/>
            <person name="Detter J.C."/>
            <person name="Brambilla E.M."/>
            <person name="Rohde M."/>
            <person name="Goker M."/>
            <person name="Woyke T."/>
            <person name="Bristow J."/>
            <person name="Eisen J.A."/>
            <person name="Markowitz V."/>
            <person name="Hugenholtz P."/>
            <person name="Kyrpides N.C."/>
            <person name="Klenk H.P."/>
            <person name="Ivanova N."/>
        </authorList>
    </citation>
    <scope>NUCLEOTIDE SEQUENCE [LARGE SCALE GENOMIC DNA]</scope>
    <source>
        <strain evidence="2">DSM 17128</strain>
    </source>
</reference>
<evidence type="ECO:0000313" key="2">
    <source>
        <dbReference type="Proteomes" id="UP000002772"/>
    </source>
</evidence>
<sequence length="104" mass="12068">MKSLWRTFFGFSDEGDNETFAHAMGRARHLLEMQNYEDACRILKFADRYQDAEGLYLYGWCCWRGQGVVEDAAKAVKLWKKSAALGYQPAKTRCEEIKDFINSI</sequence>
<dbReference type="SUPFAM" id="SSF81901">
    <property type="entry name" value="HCP-like"/>
    <property type="match status" value="1"/>
</dbReference>